<gene>
    <name evidence="2" type="ORF">ANCCAN_07552</name>
</gene>
<proteinExistence type="predicted"/>
<dbReference type="EMBL" id="JOJR01000080">
    <property type="protein sequence ID" value="RCN46374.1"/>
    <property type="molecule type" value="Genomic_DNA"/>
</dbReference>
<name>A0A368GPX5_ANCCA</name>
<evidence type="ECO:0000313" key="3">
    <source>
        <dbReference type="Proteomes" id="UP000252519"/>
    </source>
</evidence>
<evidence type="ECO:0000313" key="2">
    <source>
        <dbReference type="EMBL" id="RCN46374.1"/>
    </source>
</evidence>
<protein>
    <submittedName>
        <fullName evidence="2">Uncharacterized protein</fullName>
    </submittedName>
</protein>
<dbReference type="AlphaFoldDB" id="A0A368GPX5"/>
<dbReference type="OrthoDB" id="5830383at2759"/>
<sequence>MISLQIFTKPYLVQGSKVLVSFLNCLHLPKVVEFSNSITSSSKFTMVSTPVSTASTFDAQMMQLAFDHAIEETCRGFGVLSPYKDDLNQEKQEPSARDDDSAEWFSNKEGAMSKGDIEYGALTYDGIIHKERLKKFPASYYHIEDMNKGPGES</sequence>
<evidence type="ECO:0000256" key="1">
    <source>
        <dbReference type="SAM" id="MobiDB-lite"/>
    </source>
</evidence>
<feature type="compositionally biased region" description="Basic and acidic residues" evidence="1">
    <location>
        <begin position="87"/>
        <end position="99"/>
    </location>
</feature>
<comment type="caution">
    <text evidence="2">The sequence shown here is derived from an EMBL/GenBank/DDBJ whole genome shotgun (WGS) entry which is preliminary data.</text>
</comment>
<reference evidence="2 3" key="1">
    <citation type="submission" date="2014-10" db="EMBL/GenBank/DDBJ databases">
        <title>Draft genome of the hookworm Ancylostoma caninum.</title>
        <authorList>
            <person name="Mitreva M."/>
        </authorList>
    </citation>
    <scope>NUCLEOTIDE SEQUENCE [LARGE SCALE GENOMIC DNA]</scope>
    <source>
        <strain evidence="2 3">Baltimore</strain>
    </source>
</reference>
<dbReference type="Proteomes" id="UP000252519">
    <property type="component" value="Unassembled WGS sequence"/>
</dbReference>
<accession>A0A368GPX5</accession>
<feature type="region of interest" description="Disordered" evidence="1">
    <location>
        <begin position="87"/>
        <end position="109"/>
    </location>
</feature>
<organism evidence="2 3">
    <name type="scientific">Ancylostoma caninum</name>
    <name type="common">Dog hookworm</name>
    <dbReference type="NCBI Taxonomy" id="29170"/>
    <lineage>
        <taxon>Eukaryota</taxon>
        <taxon>Metazoa</taxon>
        <taxon>Ecdysozoa</taxon>
        <taxon>Nematoda</taxon>
        <taxon>Chromadorea</taxon>
        <taxon>Rhabditida</taxon>
        <taxon>Rhabditina</taxon>
        <taxon>Rhabditomorpha</taxon>
        <taxon>Strongyloidea</taxon>
        <taxon>Ancylostomatidae</taxon>
        <taxon>Ancylostomatinae</taxon>
        <taxon>Ancylostoma</taxon>
    </lineage>
</organism>
<keyword evidence="3" id="KW-1185">Reference proteome</keyword>